<dbReference type="OrthoDB" id="5989141at2759"/>
<dbReference type="GeneID" id="111356847"/>
<organism evidence="3 4">
    <name type="scientific">Spodoptera litura</name>
    <name type="common">Asian cotton leafworm</name>
    <dbReference type="NCBI Taxonomy" id="69820"/>
    <lineage>
        <taxon>Eukaryota</taxon>
        <taxon>Metazoa</taxon>
        <taxon>Ecdysozoa</taxon>
        <taxon>Arthropoda</taxon>
        <taxon>Hexapoda</taxon>
        <taxon>Insecta</taxon>
        <taxon>Pterygota</taxon>
        <taxon>Neoptera</taxon>
        <taxon>Endopterygota</taxon>
        <taxon>Lepidoptera</taxon>
        <taxon>Glossata</taxon>
        <taxon>Ditrysia</taxon>
        <taxon>Noctuoidea</taxon>
        <taxon>Noctuidae</taxon>
        <taxon>Amphipyrinae</taxon>
        <taxon>Spodoptera</taxon>
    </lineage>
</organism>
<evidence type="ECO:0000256" key="1">
    <source>
        <dbReference type="SAM" id="Coils"/>
    </source>
</evidence>
<evidence type="ECO:0000313" key="4">
    <source>
        <dbReference type="RefSeq" id="XP_022827103.1"/>
    </source>
</evidence>
<feature type="domain" description="FP protein C-terminal" evidence="2">
    <location>
        <begin position="263"/>
        <end position="313"/>
    </location>
</feature>
<proteinExistence type="predicted"/>
<name>A0A9J7E9W5_SPOLT</name>
<evidence type="ECO:0000313" key="3">
    <source>
        <dbReference type="Proteomes" id="UP000301870"/>
    </source>
</evidence>
<reference evidence="4" key="1">
    <citation type="submission" date="2025-08" db="UniProtKB">
        <authorList>
            <consortium name="RefSeq"/>
        </authorList>
    </citation>
    <scope>IDENTIFICATION</scope>
    <source>
        <strain evidence="4">Ishihara</strain>
        <tissue evidence="4">Whole body</tissue>
    </source>
</reference>
<dbReference type="InterPro" id="IPR057251">
    <property type="entry name" value="FP_C"/>
</dbReference>
<sequence length="313" mass="35239">MKCVSCSVDFNDGVQCSSCGGHLDFACANITEVGWRKLGNDRRAAWKCPRCRIASPARTPILSPIPTPEPASLETILSEIRELKMQLAGLPILSEDVKLMREELKDLKTSREFDGCRLDEFSAKLAGIESRVVKLENLEESLLSLQTDVDTIKSESAMSDQRSRLNNVEIKGIPQRKDENLFTILDRIGQRVNFPVLQNQINFITRIPVFGGKDKPIIVSFLNRYIKEDFIAAARLLKGLSGSDLGFVGVTNRVYINDHLNSNSKKLLNRTRLMAKEKEYRHVWVKHAKIHVRKHDGSAVLIIASDGDLNRLK</sequence>
<feature type="coiled-coil region" evidence="1">
    <location>
        <begin position="118"/>
        <end position="155"/>
    </location>
</feature>
<dbReference type="SUPFAM" id="SSF57903">
    <property type="entry name" value="FYVE/PHD zinc finger"/>
    <property type="match status" value="1"/>
</dbReference>
<gene>
    <name evidence="4" type="primary">LOC111356847</name>
</gene>
<dbReference type="Pfam" id="PF25298">
    <property type="entry name" value="Baculo_FP_2nd"/>
    <property type="match status" value="1"/>
</dbReference>
<dbReference type="InterPro" id="IPR011011">
    <property type="entry name" value="Znf_FYVE_PHD"/>
</dbReference>
<dbReference type="Proteomes" id="UP000301870">
    <property type="component" value="Chromosome 23"/>
</dbReference>
<dbReference type="KEGG" id="sliu:111356847"/>
<accession>A0A9J7E9W5</accession>
<dbReference type="AlphaFoldDB" id="A0A9J7E9W5"/>
<keyword evidence="3" id="KW-1185">Reference proteome</keyword>
<keyword evidence="1" id="KW-0175">Coiled coil</keyword>
<evidence type="ECO:0000259" key="2">
    <source>
        <dbReference type="Pfam" id="PF25298"/>
    </source>
</evidence>
<dbReference type="RefSeq" id="XP_022827103.1">
    <property type="nucleotide sequence ID" value="XM_022971335.1"/>
</dbReference>
<protein>
    <submittedName>
        <fullName evidence="4">Uncharacterized protein LOC111356847</fullName>
    </submittedName>
</protein>